<dbReference type="GO" id="GO:0005737">
    <property type="term" value="C:cytoplasm"/>
    <property type="evidence" value="ECO:0007669"/>
    <property type="project" value="TreeGrafter"/>
</dbReference>
<evidence type="ECO:0000313" key="4">
    <source>
        <dbReference type="Proteomes" id="UP000054564"/>
    </source>
</evidence>
<dbReference type="GO" id="GO:0005634">
    <property type="term" value="C:nucleus"/>
    <property type="evidence" value="ECO:0007669"/>
    <property type="project" value="TreeGrafter"/>
</dbReference>
<accession>A0A0L0VWS6</accession>
<dbReference type="PANTHER" id="PTHR13069">
    <property type="entry name" value="ALKYLATED DNA REPAIR PROTEIN ALKB HOMOLOG 8"/>
    <property type="match status" value="1"/>
</dbReference>
<keyword evidence="1" id="KW-0489">Methyltransferase</keyword>
<dbReference type="PANTHER" id="PTHR13069:SF21">
    <property type="entry name" value="ALKYLATED DNA REPAIR PROTEIN ALKB HOMOLOG 8"/>
    <property type="match status" value="1"/>
</dbReference>
<protein>
    <recommendedName>
        <fullName evidence="5">Methyltransferase type 11 domain-containing protein</fullName>
    </recommendedName>
</protein>
<dbReference type="InterPro" id="IPR051422">
    <property type="entry name" value="AlkB_tRNA_MeTrf/Diox"/>
</dbReference>
<dbReference type="EMBL" id="AJIL01000015">
    <property type="protein sequence ID" value="KNF03769.1"/>
    <property type="molecule type" value="Genomic_DNA"/>
</dbReference>
<gene>
    <name evidence="3" type="ORF">PSTG_02863</name>
</gene>
<organism evidence="3 4">
    <name type="scientific">Puccinia striiformis f. sp. tritici PST-78</name>
    <dbReference type="NCBI Taxonomy" id="1165861"/>
    <lineage>
        <taxon>Eukaryota</taxon>
        <taxon>Fungi</taxon>
        <taxon>Dikarya</taxon>
        <taxon>Basidiomycota</taxon>
        <taxon>Pucciniomycotina</taxon>
        <taxon>Pucciniomycetes</taxon>
        <taxon>Pucciniales</taxon>
        <taxon>Pucciniaceae</taxon>
        <taxon>Puccinia</taxon>
    </lineage>
</organism>
<reference evidence="4" key="1">
    <citation type="submission" date="2014-03" db="EMBL/GenBank/DDBJ databases">
        <title>The Genome Sequence of Puccinia striiformis f. sp. tritici PST-78.</title>
        <authorList>
            <consortium name="The Broad Institute Genome Sequencing Platform"/>
            <person name="Cuomo C."/>
            <person name="Hulbert S."/>
            <person name="Chen X."/>
            <person name="Walker B."/>
            <person name="Young S.K."/>
            <person name="Zeng Q."/>
            <person name="Gargeya S."/>
            <person name="Fitzgerald M."/>
            <person name="Haas B."/>
            <person name="Abouelleil A."/>
            <person name="Alvarado L."/>
            <person name="Arachchi H.M."/>
            <person name="Berlin A.M."/>
            <person name="Chapman S.B."/>
            <person name="Goldberg J."/>
            <person name="Griggs A."/>
            <person name="Gujja S."/>
            <person name="Hansen M."/>
            <person name="Howarth C."/>
            <person name="Imamovic A."/>
            <person name="Larimer J."/>
            <person name="McCowan C."/>
            <person name="Montmayeur A."/>
            <person name="Murphy C."/>
            <person name="Neiman D."/>
            <person name="Pearson M."/>
            <person name="Priest M."/>
            <person name="Roberts A."/>
            <person name="Saif S."/>
            <person name="Shea T."/>
            <person name="Sisk P."/>
            <person name="Sykes S."/>
            <person name="Wortman J."/>
            <person name="Nusbaum C."/>
            <person name="Birren B."/>
        </authorList>
    </citation>
    <scope>NUCLEOTIDE SEQUENCE [LARGE SCALE GENOMIC DNA]</scope>
    <source>
        <strain evidence="4">race PST-78</strain>
    </source>
</reference>
<keyword evidence="2" id="KW-0808">Transferase</keyword>
<dbReference type="GO" id="GO:0030488">
    <property type="term" value="P:tRNA methylation"/>
    <property type="evidence" value="ECO:0007669"/>
    <property type="project" value="TreeGrafter"/>
</dbReference>
<dbReference type="GO" id="GO:0000049">
    <property type="term" value="F:tRNA binding"/>
    <property type="evidence" value="ECO:0007669"/>
    <property type="project" value="TreeGrafter"/>
</dbReference>
<evidence type="ECO:0000256" key="1">
    <source>
        <dbReference type="ARBA" id="ARBA00022603"/>
    </source>
</evidence>
<dbReference type="GO" id="GO:0106335">
    <property type="term" value="F:tRNA (5-carboxymethyluridine(34)-5-O)-methyltransferase activity"/>
    <property type="evidence" value="ECO:0007669"/>
    <property type="project" value="TreeGrafter"/>
</dbReference>
<dbReference type="AlphaFoldDB" id="A0A0L0VWS6"/>
<evidence type="ECO:0000256" key="2">
    <source>
        <dbReference type="ARBA" id="ARBA00022679"/>
    </source>
</evidence>
<proteinExistence type="predicted"/>
<dbReference type="GO" id="GO:0002098">
    <property type="term" value="P:tRNA wobble uridine modification"/>
    <property type="evidence" value="ECO:0007669"/>
    <property type="project" value="TreeGrafter"/>
</dbReference>
<sequence length="104" mass="11584">MVHVDCLSLPFCANLNFDFAISIATLHHLSTPERRLQAVRLILSSIKPSHPSHTGRVLIFFWAHKQGEKSRQKWAQGTLLPAVELLKSADGAAFLTNTEDGELH</sequence>
<comment type="caution">
    <text evidence="3">The sequence shown here is derived from an EMBL/GenBank/DDBJ whole genome shotgun (WGS) entry which is preliminary data.</text>
</comment>
<dbReference type="Gene3D" id="3.40.50.150">
    <property type="entry name" value="Vaccinia Virus protein VP39"/>
    <property type="match status" value="1"/>
</dbReference>
<dbReference type="STRING" id="1165861.A0A0L0VWS6"/>
<evidence type="ECO:0008006" key="5">
    <source>
        <dbReference type="Google" id="ProtNLM"/>
    </source>
</evidence>
<name>A0A0L0VWS6_9BASI</name>
<evidence type="ECO:0000313" key="3">
    <source>
        <dbReference type="EMBL" id="KNF03769.1"/>
    </source>
</evidence>
<dbReference type="InterPro" id="IPR029063">
    <property type="entry name" value="SAM-dependent_MTases_sf"/>
</dbReference>
<dbReference type="SUPFAM" id="SSF53335">
    <property type="entry name" value="S-adenosyl-L-methionine-dependent methyltransferases"/>
    <property type="match status" value="1"/>
</dbReference>
<dbReference type="Proteomes" id="UP000054564">
    <property type="component" value="Unassembled WGS sequence"/>
</dbReference>
<keyword evidence="4" id="KW-1185">Reference proteome</keyword>